<dbReference type="PANTHER" id="PTHR14289">
    <property type="entry name" value="F-BOX ONLY PROTEIN 3"/>
    <property type="match status" value="1"/>
</dbReference>
<dbReference type="InterPro" id="IPR007474">
    <property type="entry name" value="ApaG_domain"/>
</dbReference>
<dbReference type="Pfam" id="PF04379">
    <property type="entry name" value="DUF525"/>
    <property type="match status" value="1"/>
</dbReference>
<evidence type="ECO:0000313" key="3">
    <source>
        <dbReference type="Proteomes" id="UP001500518"/>
    </source>
</evidence>
<gene>
    <name evidence="2" type="primary">apaG</name>
    <name evidence="2" type="ORF">GCM10023208_12730</name>
</gene>
<dbReference type="SUPFAM" id="SSF110069">
    <property type="entry name" value="ApaG-like"/>
    <property type="match status" value="1"/>
</dbReference>
<feature type="domain" description="ApaG" evidence="1">
    <location>
        <begin position="13"/>
        <end position="137"/>
    </location>
</feature>
<dbReference type="PANTHER" id="PTHR14289:SF16">
    <property type="entry name" value="POLYMERASE DELTA-INTERACTING PROTEIN 2"/>
    <property type="match status" value="1"/>
</dbReference>
<dbReference type="EMBL" id="BAABHV010000009">
    <property type="protein sequence ID" value="GAA5052154.1"/>
    <property type="molecule type" value="Genomic_DNA"/>
</dbReference>
<dbReference type="InterPro" id="IPR036767">
    <property type="entry name" value="ApaG_sf"/>
</dbReference>
<proteinExistence type="predicted"/>
<keyword evidence="3" id="KW-1185">Reference proteome</keyword>
<dbReference type="NCBIfam" id="NF003967">
    <property type="entry name" value="PRK05461.1"/>
    <property type="match status" value="1"/>
</dbReference>
<dbReference type="RefSeq" id="WP_346032269.1">
    <property type="nucleotide sequence ID" value="NZ_BAABHV010000009.1"/>
</dbReference>
<name>A0ABP9K644_9SPHN</name>
<reference evidence="3" key="1">
    <citation type="journal article" date="2019" name="Int. J. Syst. Evol. Microbiol.">
        <title>The Global Catalogue of Microorganisms (GCM) 10K type strain sequencing project: providing services to taxonomists for standard genome sequencing and annotation.</title>
        <authorList>
            <consortium name="The Broad Institute Genomics Platform"/>
            <consortium name="The Broad Institute Genome Sequencing Center for Infectious Disease"/>
            <person name="Wu L."/>
            <person name="Ma J."/>
        </authorList>
    </citation>
    <scope>NUCLEOTIDE SEQUENCE [LARGE SCALE GENOMIC DNA]</scope>
    <source>
        <strain evidence="3">JCM 18014</strain>
    </source>
</reference>
<accession>A0ABP9K644</accession>
<comment type="caution">
    <text evidence="2">The sequence shown here is derived from an EMBL/GenBank/DDBJ whole genome shotgun (WGS) entry which is preliminary data.</text>
</comment>
<dbReference type="Gene3D" id="2.60.40.1470">
    <property type="entry name" value="ApaG domain"/>
    <property type="match status" value="1"/>
</dbReference>
<evidence type="ECO:0000313" key="2">
    <source>
        <dbReference type="EMBL" id="GAA5052154.1"/>
    </source>
</evidence>
<dbReference type="PROSITE" id="PS51087">
    <property type="entry name" value="APAG"/>
    <property type="match status" value="1"/>
</dbReference>
<organism evidence="2 3">
    <name type="scientific">Erythrobacter westpacificensis</name>
    <dbReference type="NCBI Taxonomy" id="1055231"/>
    <lineage>
        <taxon>Bacteria</taxon>
        <taxon>Pseudomonadati</taxon>
        <taxon>Pseudomonadota</taxon>
        <taxon>Alphaproteobacteria</taxon>
        <taxon>Sphingomonadales</taxon>
        <taxon>Erythrobacteraceae</taxon>
        <taxon>Erythrobacter/Porphyrobacter group</taxon>
        <taxon>Erythrobacter</taxon>
    </lineage>
</organism>
<protein>
    <submittedName>
        <fullName evidence="2">Co2+/Mg2+ efflux protein ApaG</fullName>
    </submittedName>
</protein>
<dbReference type="Proteomes" id="UP001500518">
    <property type="component" value="Unassembled WGS sequence"/>
</dbReference>
<sequence length="138" mass="15115">MTHSALSSLFQHTAITAGVTVRVAVSFMPEQSRVGAGRWFWVYHIRIENGRDDTVQLKSRHWRITDSNGMVNIVDGEGVVGETPVLTPGETHDYVSGCELTTNMGAMEGHYTFIRADGSQFEVAIPYFPLAAPADSSV</sequence>
<evidence type="ECO:0000259" key="1">
    <source>
        <dbReference type="PROSITE" id="PS51087"/>
    </source>
</evidence>